<accession>A0ABX9U7D8</accession>
<protein>
    <submittedName>
        <fullName evidence="1">Type I-F CRISPR-associated endoribonuclease Cas6/Csy4</fullName>
    </submittedName>
</protein>
<dbReference type="RefSeq" id="WP_121531609.1">
    <property type="nucleotide sequence ID" value="NZ_RCHE01000010.1"/>
</dbReference>
<dbReference type="InterPro" id="IPR013396">
    <property type="entry name" value="CRISPR-assoc_prot_Csy4"/>
</dbReference>
<sequence length="200" mass="23353">MNYYIEVTLMENDKFSPYELWSQLYPQLHLALVEVKNADNKVNIGFSFPQYRFHQDKGVGFIGTKLRLFAKSESDLKKLDIRKWLDRLEDYVHITSIRDVPSEIKGYAVYKRKQVKTNAQRLARHRVKRGDIGFDEALARYSNVVTTTNLPYIEMKSLSTSDQQSEKRFKLFIEKQSADKSENQVFSTYGLSSESSVPEF</sequence>
<evidence type="ECO:0000313" key="1">
    <source>
        <dbReference type="EMBL" id="RLL47512.1"/>
    </source>
</evidence>
<reference evidence="1 2" key="1">
    <citation type="submission" date="2018-09" db="EMBL/GenBank/DDBJ databases">
        <title>The draft genome of Acinetobacter sp. strains.</title>
        <authorList>
            <person name="Qin J."/>
            <person name="Feng Y."/>
            <person name="Zong Z."/>
        </authorList>
    </citation>
    <scope>NUCLEOTIDE SEQUENCE [LARGE SCALE GENOMIC DNA]</scope>
    <source>
        <strain evidence="1 2">WCHAc060001</strain>
    </source>
</reference>
<comment type="caution">
    <text evidence="1">The sequence shown here is derived from an EMBL/GenBank/DDBJ whole genome shotgun (WGS) entry which is preliminary data.</text>
</comment>
<name>A0ABX9U7D8_9GAMM</name>
<evidence type="ECO:0000313" key="2">
    <source>
        <dbReference type="Proteomes" id="UP000273105"/>
    </source>
</evidence>
<gene>
    <name evidence="1" type="primary">cas6f</name>
    <name evidence="1" type="ORF">D9K79_05940</name>
</gene>
<dbReference type="Proteomes" id="UP000273105">
    <property type="component" value="Unassembled WGS sequence"/>
</dbReference>
<dbReference type="InterPro" id="IPR042564">
    <property type="entry name" value="CRISPR-Cas6/Csy4_sf"/>
</dbReference>
<organism evidence="1 2">
    <name type="scientific">Acinetobacter cumulans</name>
    <dbReference type="NCBI Taxonomy" id="2136182"/>
    <lineage>
        <taxon>Bacteria</taxon>
        <taxon>Pseudomonadati</taxon>
        <taxon>Pseudomonadota</taxon>
        <taxon>Gammaproteobacteria</taxon>
        <taxon>Moraxellales</taxon>
        <taxon>Moraxellaceae</taxon>
        <taxon>Acinetobacter</taxon>
    </lineage>
</organism>
<dbReference type="CDD" id="cd09739">
    <property type="entry name" value="Cas6_I-F"/>
    <property type="match status" value="1"/>
</dbReference>
<dbReference type="Pfam" id="PF09618">
    <property type="entry name" value="Cas_Csy4"/>
    <property type="match status" value="1"/>
</dbReference>
<dbReference type="NCBIfam" id="TIGR02563">
    <property type="entry name" value="cas_Csy4"/>
    <property type="match status" value="1"/>
</dbReference>
<dbReference type="Gene3D" id="3.30.70.2540">
    <property type="entry name" value="CRISPR-associated endoribonuclease Cas6/Csy4"/>
    <property type="match status" value="1"/>
</dbReference>
<proteinExistence type="predicted"/>
<dbReference type="EMBL" id="RCHE01000010">
    <property type="protein sequence ID" value="RLL47512.1"/>
    <property type="molecule type" value="Genomic_DNA"/>
</dbReference>
<keyword evidence="2" id="KW-1185">Reference proteome</keyword>